<keyword evidence="4" id="KW-1185">Reference proteome</keyword>
<gene>
    <name evidence="3" type="ORF">HMPREF0202_02775</name>
</gene>
<dbReference type="GO" id="GO:0006465">
    <property type="term" value="P:signal peptide processing"/>
    <property type="evidence" value="ECO:0007669"/>
    <property type="project" value="InterPro"/>
</dbReference>
<dbReference type="Proteomes" id="UP000017081">
    <property type="component" value="Unassembled WGS sequence"/>
</dbReference>
<dbReference type="AlphaFoldDB" id="U7V338"/>
<organism evidence="3 4">
    <name type="scientific">Cetobacterium somerae ATCC BAA-474</name>
    <dbReference type="NCBI Taxonomy" id="1319815"/>
    <lineage>
        <taxon>Bacteria</taxon>
        <taxon>Fusobacteriati</taxon>
        <taxon>Fusobacteriota</taxon>
        <taxon>Fusobacteriia</taxon>
        <taxon>Fusobacteriales</taxon>
        <taxon>Fusobacteriaceae</taxon>
        <taxon>Cetobacterium</taxon>
    </lineage>
</organism>
<dbReference type="PATRIC" id="fig|1319815.3.peg.2649"/>
<dbReference type="eggNOG" id="COG4959">
    <property type="taxonomic scope" value="Bacteria"/>
</dbReference>
<feature type="domain" description="Peptidase S26" evidence="2">
    <location>
        <begin position="12"/>
        <end position="159"/>
    </location>
</feature>
<comment type="caution">
    <text evidence="3">The sequence shown here is derived from an EMBL/GenBank/DDBJ whole genome shotgun (WGS) entry which is preliminary data.</text>
</comment>
<dbReference type="PANTHER" id="PTHR43390:SF1">
    <property type="entry name" value="CHLOROPLAST PROCESSING PEPTIDASE"/>
    <property type="match status" value="1"/>
</dbReference>
<evidence type="ECO:0000313" key="4">
    <source>
        <dbReference type="Proteomes" id="UP000017081"/>
    </source>
</evidence>
<accession>U7V338</accession>
<dbReference type="RefSeq" id="WP_023052301.1">
    <property type="nucleotide sequence ID" value="NZ_CP173070.2"/>
</dbReference>
<protein>
    <recommendedName>
        <fullName evidence="2">Peptidase S26 domain-containing protein</fullName>
    </recommendedName>
</protein>
<evidence type="ECO:0000259" key="2">
    <source>
        <dbReference type="Pfam" id="PF10502"/>
    </source>
</evidence>
<dbReference type="EMBL" id="AXZF01000166">
    <property type="protein sequence ID" value="ERT65579.1"/>
    <property type="molecule type" value="Genomic_DNA"/>
</dbReference>
<dbReference type="Pfam" id="PF10502">
    <property type="entry name" value="Peptidase_S26"/>
    <property type="match status" value="1"/>
</dbReference>
<comment type="similarity">
    <text evidence="1">Belongs to the peptidase S26 family.</text>
</comment>
<dbReference type="GO" id="GO:0004252">
    <property type="term" value="F:serine-type endopeptidase activity"/>
    <property type="evidence" value="ECO:0007669"/>
    <property type="project" value="InterPro"/>
</dbReference>
<dbReference type="InterPro" id="IPR019533">
    <property type="entry name" value="Peptidase_S26"/>
</dbReference>
<dbReference type="Gene3D" id="2.10.109.10">
    <property type="entry name" value="Umud Fragment, subunit A"/>
    <property type="match status" value="1"/>
</dbReference>
<proteinExistence type="inferred from homology"/>
<evidence type="ECO:0000313" key="3">
    <source>
        <dbReference type="EMBL" id="ERT65579.1"/>
    </source>
</evidence>
<name>U7V338_9FUSO</name>
<dbReference type="GO" id="GO:0016020">
    <property type="term" value="C:membrane"/>
    <property type="evidence" value="ECO:0007669"/>
    <property type="project" value="InterPro"/>
</dbReference>
<dbReference type="STRING" id="1319815.HMPREF0202_02775"/>
<evidence type="ECO:0000256" key="1">
    <source>
        <dbReference type="ARBA" id="ARBA00009370"/>
    </source>
</evidence>
<dbReference type="HOGENOM" id="CLU_104604_3_1_0"/>
<dbReference type="InterPro" id="IPR000223">
    <property type="entry name" value="Pept_S26A_signal_pept_1"/>
</dbReference>
<reference evidence="3 4" key="1">
    <citation type="submission" date="2013-08" db="EMBL/GenBank/DDBJ databases">
        <authorList>
            <person name="Weinstock G."/>
            <person name="Sodergren E."/>
            <person name="Wylie T."/>
            <person name="Fulton L."/>
            <person name="Fulton R."/>
            <person name="Fronick C."/>
            <person name="O'Laughlin M."/>
            <person name="Godfrey J."/>
            <person name="Miner T."/>
            <person name="Herter B."/>
            <person name="Appelbaum E."/>
            <person name="Cordes M."/>
            <person name="Lek S."/>
            <person name="Wollam A."/>
            <person name="Pepin K.H."/>
            <person name="Palsikar V.B."/>
            <person name="Mitreva M."/>
            <person name="Wilson R.K."/>
        </authorList>
    </citation>
    <scope>NUCLEOTIDE SEQUENCE [LARGE SCALE GENOMIC DNA]</scope>
    <source>
        <strain evidence="3 4">ATCC BAA-474</strain>
    </source>
</reference>
<dbReference type="SUPFAM" id="SSF51306">
    <property type="entry name" value="LexA/Signal peptidase"/>
    <property type="match status" value="1"/>
</dbReference>
<dbReference type="PANTHER" id="PTHR43390">
    <property type="entry name" value="SIGNAL PEPTIDASE I"/>
    <property type="match status" value="1"/>
</dbReference>
<sequence>MRRKIGIIATSLLLYLFVKELSSRYFVLNLSPSMEKGIYLLKEIDELKKGDVVVLNIPLNIKETLYSRGYLPKNIKTLLKEVVAVEGDCVEVVHNKIYINGEIKGDIAEVDPKGRELISFVKNGVLKSDEVFLLGRGKNSFDSRYFGAVEKSEILKKTILIKEF</sequence>
<dbReference type="InterPro" id="IPR036286">
    <property type="entry name" value="LexA/Signal_pep-like_sf"/>
</dbReference>